<dbReference type="PANTHER" id="PTHR33021">
    <property type="entry name" value="BLUE COPPER PROTEIN"/>
    <property type="match status" value="1"/>
</dbReference>
<accession>A0AAQ3KDJ0</accession>
<dbReference type="Gene3D" id="2.60.40.420">
    <property type="entry name" value="Cupredoxins - blue copper proteins"/>
    <property type="match status" value="1"/>
</dbReference>
<keyword evidence="5" id="KW-1015">Disulfide bond</keyword>
<feature type="signal peptide" evidence="10">
    <location>
        <begin position="1"/>
        <end position="27"/>
    </location>
</feature>
<evidence type="ECO:0000256" key="3">
    <source>
        <dbReference type="ARBA" id="ARBA00022729"/>
    </source>
</evidence>
<gene>
    <name evidence="12" type="ORF">Cni_G15146</name>
</gene>
<evidence type="ECO:0000256" key="1">
    <source>
        <dbReference type="ARBA" id="ARBA00004589"/>
    </source>
</evidence>
<evidence type="ECO:0000256" key="6">
    <source>
        <dbReference type="ARBA" id="ARBA00023180"/>
    </source>
</evidence>
<dbReference type="SUPFAM" id="SSF49503">
    <property type="entry name" value="Cupredoxins"/>
    <property type="match status" value="1"/>
</dbReference>
<protein>
    <submittedName>
        <fullName evidence="12">Mavicyanin-like</fullName>
    </submittedName>
</protein>
<dbReference type="FunFam" id="2.60.40.420:FF:000010">
    <property type="entry name" value="Early nodulin-like protein 1"/>
    <property type="match status" value="1"/>
</dbReference>
<keyword evidence="6" id="KW-0325">Glycoprotein</keyword>
<keyword evidence="7" id="KW-0449">Lipoprotein</keyword>
<feature type="domain" description="Phytocyanin" evidence="11">
    <location>
        <begin position="28"/>
        <end position="130"/>
    </location>
</feature>
<evidence type="ECO:0000256" key="10">
    <source>
        <dbReference type="SAM" id="SignalP"/>
    </source>
</evidence>
<proteinExistence type="inferred from homology"/>
<reference evidence="12 13" key="1">
    <citation type="submission" date="2023-10" db="EMBL/GenBank/DDBJ databases">
        <title>Chromosome-scale genome assembly provides insights into flower coloration mechanisms of Canna indica.</title>
        <authorList>
            <person name="Li C."/>
        </authorList>
    </citation>
    <scope>NUCLEOTIDE SEQUENCE [LARGE SCALE GENOMIC DNA]</scope>
    <source>
        <tissue evidence="12">Flower</tissue>
    </source>
</reference>
<dbReference type="InterPro" id="IPR041846">
    <property type="entry name" value="ENL_dom"/>
</dbReference>
<dbReference type="CDD" id="cd11019">
    <property type="entry name" value="OsENODL1_like"/>
    <property type="match status" value="1"/>
</dbReference>
<dbReference type="GO" id="GO:0012505">
    <property type="term" value="C:endomembrane system"/>
    <property type="evidence" value="ECO:0007669"/>
    <property type="project" value="UniProtKB-SubCell"/>
</dbReference>
<comment type="subcellular location">
    <subcellularLocation>
        <location evidence="9">Endomembrane system</location>
        <topology evidence="9">Lipid-anchor</topology>
    </subcellularLocation>
    <subcellularLocation>
        <location evidence="1">Membrane</location>
        <topology evidence="1">Lipid-anchor</topology>
        <topology evidence="1">GPI-anchor</topology>
    </subcellularLocation>
</comment>
<dbReference type="EMBL" id="CP136894">
    <property type="protein sequence ID" value="WOL06412.1"/>
    <property type="molecule type" value="Genomic_DNA"/>
</dbReference>
<evidence type="ECO:0000313" key="13">
    <source>
        <dbReference type="Proteomes" id="UP001327560"/>
    </source>
</evidence>
<evidence type="ECO:0000256" key="4">
    <source>
        <dbReference type="ARBA" id="ARBA00023136"/>
    </source>
</evidence>
<dbReference type="GO" id="GO:0098552">
    <property type="term" value="C:side of membrane"/>
    <property type="evidence" value="ECO:0007669"/>
    <property type="project" value="UniProtKB-KW"/>
</dbReference>
<keyword evidence="4" id="KW-0472">Membrane</keyword>
<name>A0AAQ3KDJ0_9LILI</name>
<evidence type="ECO:0000256" key="2">
    <source>
        <dbReference type="ARBA" id="ARBA00022622"/>
    </source>
</evidence>
<dbReference type="InterPro" id="IPR003245">
    <property type="entry name" value="Phytocyanin_dom"/>
</dbReference>
<dbReference type="GO" id="GO:0005886">
    <property type="term" value="C:plasma membrane"/>
    <property type="evidence" value="ECO:0007669"/>
    <property type="project" value="TreeGrafter"/>
</dbReference>
<evidence type="ECO:0000256" key="7">
    <source>
        <dbReference type="ARBA" id="ARBA00023288"/>
    </source>
</evidence>
<keyword evidence="13" id="KW-1185">Reference proteome</keyword>
<evidence type="ECO:0000259" key="11">
    <source>
        <dbReference type="PROSITE" id="PS51485"/>
    </source>
</evidence>
<dbReference type="InterPro" id="IPR008972">
    <property type="entry name" value="Cupredoxin"/>
</dbReference>
<comment type="similarity">
    <text evidence="8">Belongs to the early nodulin-like (ENODL) family.</text>
</comment>
<dbReference type="Proteomes" id="UP001327560">
    <property type="component" value="Chromosome 5"/>
</dbReference>
<evidence type="ECO:0000256" key="9">
    <source>
        <dbReference type="ARBA" id="ARBA00037868"/>
    </source>
</evidence>
<feature type="chain" id="PRO_5042982020" evidence="10">
    <location>
        <begin position="28"/>
        <end position="188"/>
    </location>
</feature>
<organism evidence="12 13">
    <name type="scientific">Canna indica</name>
    <name type="common">Indian-shot</name>
    <dbReference type="NCBI Taxonomy" id="4628"/>
    <lineage>
        <taxon>Eukaryota</taxon>
        <taxon>Viridiplantae</taxon>
        <taxon>Streptophyta</taxon>
        <taxon>Embryophyta</taxon>
        <taxon>Tracheophyta</taxon>
        <taxon>Spermatophyta</taxon>
        <taxon>Magnoliopsida</taxon>
        <taxon>Liliopsida</taxon>
        <taxon>Zingiberales</taxon>
        <taxon>Cannaceae</taxon>
        <taxon>Canna</taxon>
    </lineage>
</organism>
<sequence>MAALLLRHNKIFLFLLASFLLSSTAAAYEFRVGGPKGWAKPTGDVLQNYNHWATMNRFHVGDSLYFKYENDSVLVVDKKAYKECNTAEPLLKFVDGNTVFTLDRPGLFFFVSGQPGHCESGERLIVRVMAEPGVVVVPAPALSPEEGTGSGDGTAAVNSGPAAFKNSAVASAIIAALGSAALTISNFV</sequence>
<dbReference type="PANTHER" id="PTHR33021:SF14">
    <property type="entry name" value="OS01G0272700 PROTEIN"/>
    <property type="match status" value="1"/>
</dbReference>
<evidence type="ECO:0000256" key="5">
    <source>
        <dbReference type="ARBA" id="ARBA00023157"/>
    </source>
</evidence>
<keyword evidence="2" id="KW-0336">GPI-anchor</keyword>
<dbReference type="GO" id="GO:0009055">
    <property type="term" value="F:electron transfer activity"/>
    <property type="evidence" value="ECO:0007669"/>
    <property type="project" value="InterPro"/>
</dbReference>
<dbReference type="PROSITE" id="PS51485">
    <property type="entry name" value="PHYTOCYANIN"/>
    <property type="match status" value="1"/>
</dbReference>
<evidence type="ECO:0000313" key="12">
    <source>
        <dbReference type="EMBL" id="WOL06412.1"/>
    </source>
</evidence>
<dbReference type="AlphaFoldDB" id="A0AAQ3KDJ0"/>
<dbReference type="InterPro" id="IPR039391">
    <property type="entry name" value="Phytocyanin-like"/>
</dbReference>
<evidence type="ECO:0000256" key="8">
    <source>
        <dbReference type="ARBA" id="ARBA00035011"/>
    </source>
</evidence>
<keyword evidence="3 10" id="KW-0732">Signal</keyword>
<dbReference type="Pfam" id="PF02298">
    <property type="entry name" value="Cu_bind_like"/>
    <property type="match status" value="1"/>
</dbReference>